<evidence type="ECO:0000313" key="2">
    <source>
        <dbReference type="EMBL" id="OUJ19271.1"/>
    </source>
</evidence>
<sequence length="89" mass="10276">MDLRIFTTESCSKCERLKQYFLEKEIDFSEVDMTSPESRTELAMNEVFTLSAPVLNFGDEYYTISDLFLDSKLNKELLSGLEEEIDESG</sequence>
<proteinExistence type="predicted"/>
<dbReference type="Gene3D" id="3.40.30.10">
    <property type="entry name" value="Glutaredoxin"/>
    <property type="match status" value="1"/>
</dbReference>
<evidence type="ECO:0000259" key="1">
    <source>
        <dbReference type="Pfam" id="PF00462"/>
    </source>
</evidence>
<keyword evidence="3" id="KW-1185">Reference proteome</keyword>
<dbReference type="Proteomes" id="UP000195137">
    <property type="component" value="Unassembled WGS sequence"/>
</dbReference>
<dbReference type="AlphaFoldDB" id="A0A1Y3GCT8"/>
<protein>
    <submittedName>
        <fullName evidence="2">Glutaredoxin</fullName>
    </submittedName>
</protein>
<accession>A0A1Y3GCT8</accession>
<comment type="caution">
    <text evidence="2">The sequence shown here is derived from an EMBL/GenBank/DDBJ whole genome shotgun (WGS) entry which is preliminary data.</text>
</comment>
<dbReference type="EMBL" id="MRZU01000003">
    <property type="protein sequence ID" value="OUJ19271.1"/>
    <property type="molecule type" value="Genomic_DNA"/>
</dbReference>
<name>A0A1Y3GCT8_9EURY</name>
<dbReference type="Pfam" id="PF00462">
    <property type="entry name" value="Glutaredoxin"/>
    <property type="match status" value="1"/>
</dbReference>
<dbReference type="InterPro" id="IPR002109">
    <property type="entry name" value="Glutaredoxin"/>
</dbReference>
<dbReference type="SUPFAM" id="SSF52833">
    <property type="entry name" value="Thioredoxin-like"/>
    <property type="match status" value="1"/>
</dbReference>
<dbReference type="OrthoDB" id="197796at2157"/>
<gene>
    <name evidence="2" type="ORF">AMET1_0925</name>
</gene>
<dbReference type="RefSeq" id="WP_201721279.1">
    <property type="nucleotide sequence ID" value="NZ_MRZU01000003.1"/>
</dbReference>
<reference evidence="2 3" key="1">
    <citation type="submission" date="2016-12" db="EMBL/GenBank/DDBJ databases">
        <title>Discovery of methanogenic haloarchaea.</title>
        <authorList>
            <person name="Sorokin D.Y."/>
            <person name="Makarova K.S."/>
            <person name="Abbas B."/>
            <person name="Ferrer M."/>
            <person name="Golyshin P.N."/>
        </authorList>
    </citation>
    <scope>NUCLEOTIDE SEQUENCE [LARGE SCALE GENOMIC DNA]</scope>
    <source>
        <strain evidence="2">AMET1</strain>
    </source>
</reference>
<dbReference type="PROSITE" id="PS51354">
    <property type="entry name" value="GLUTAREDOXIN_2"/>
    <property type="match status" value="1"/>
</dbReference>
<evidence type="ECO:0000313" key="3">
    <source>
        <dbReference type="Proteomes" id="UP000195137"/>
    </source>
</evidence>
<dbReference type="InterPro" id="IPR036249">
    <property type="entry name" value="Thioredoxin-like_sf"/>
</dbReference>
<organism evidence="2 3">
    <name type="scientific">Methanonatronarchaeum thermophilum</name>
    <dbReference type="NCBI Taxonomy" id="1927129"/>
    <lineage>
        <taxon>Archaea</taxon>
        <taxon>Methanobacteriati</taxon>
        <taxon>Methanobacteriota</taxon>
        <taxon>Methanonatronarchaeia</taxon>
        <taxon>Methanonatronarchaeales</taxon>
        <taxon>Methanonatronarchaeaceae</taxon>
        <taxon>Methanonatronarchaeum</taxon>
    </lineage>
</organism>
<feature type="domain" description="Glutaredoxin" evidence="1">
    <location>
        <begin position="5"/>
        <end position="43"/>
    </location>
</feature>